<dbReference type="InterPro" id="IPR027417">
    <property type="entry name" value="P-loop_NTPase"/>
</dbReference>
<evidence type="ECO:0000313" key="10">
    <source>
        <dbReference type="EMBL" id="KMT58486.1"/>
    </source>
</evidence>
<dbReference type="HAMAP" id="MF_00900">
    <property type="entry name" value="GTPase_HflX"/>
    <property type="match status" value="1"/>
</dbReference>
<dbReference type="InterPro" id="IPR030394">
    <property type="entry name" value="G_HFLX_dom"/>
</dbReference>
<feature type="binding site" evidence="7">
    <location>
        <begin position="341"/>
        <end position="343"/>
    </location>
    <ligand>
        <name>GTP</name>
        <dbReference type="ChEBI" id="CHEBI:37565"/>
    </ligand>
</feature>
<evidence type="ECO:0000259" key="9">
    <source>
        <dbReference type="PROSITE" id="PS51705"/>
    </source>
</evidence>
<sequence length="417" mass="47469">MNKKVILVGVSGSDKNFEYTMVELANLAEANHYEILDVVKQNIDRINKATYVGKGKVEELKQIGEMLQIDAFVVNDELTASQIRNLEEELEKEIIDRTALILAIFAERAKTREAKLQVEIARLKYELPRLSNSDEVFDQQSGKTGLANRGSGEKKIESDRRIIKNQIRHLTSELEEIVQERETRRRKRKKNEIPVVSLVGYTNAGKSTTMNGLVNQFSKSAHKQVFEKDMLFATLETSVREIILPDNKQFLLTDTVGFVSKLPTHLVKAFRSTLEEAKEADLLLHVVDYSDENYKAMIETTEATLLAVGVKDVPVLYIYNKADLVHGAEYPALQEEGLIYSAKDEASLAMLTEEITKKIFTGYKETSYLIPFDRGDIISHLNDHAHVLFQDYTEEGTKLRVEVSPADYERFQSFQLK</sequence>
<evidence type="ECO:0000256" key="2">
    <source>
        <dbReference type="ARBA" id="ARBA00022723"/>
    </source>
</evidence>
<organism evidence="10 11">
    <name type="scientific">Listeria fleischmannii 1991</name>
    <dbReference type="NCBI Taxonomy" id="1430899"/>
    <lineage>
        <taxon>Bacteria</taxon>
        <taxon>Bacillati</taxon>
        <taxon>Bacillota</taxon>
        <taxon>Bacilli</taxon>
        <taxon>Bacillales</taxon>
        <taxon>Listeriaceae</taxon>
        <taxon>Listeria</taxon>
    </lineage>
</organism>
<comment type="cofactor">
    <cofactor evidence="8">
        <name>Mg(2+)</name>
        <dbReference type="ChEBI" id="CHEBI:18420"/>
    </cofactor>
</comment>
<dbReference type="GO" id="GO:0005525">
    <property type="term" value="F:GTP binding"/>
    <property type="evidence" value="ECO:0007669"/>
    <property type="project" value="UniProtKB-UniRule"/>
</dbReference>
<dbReference type="FunFam" id="3.40.50.11060:FF:000001">
    <property type="entry name" value="GTPase HflX"/>
    <property type="match status" value="1"/>
</dbReference>
<feature type="binding site" evidence="7">
    <location>
        <begin position="200"/>
        <end position="207"/>
    </location>
    <ligand>
        <name>GTP</name>
        <dbReference type="ChEBI" id="CHEBI:37565"/>
    </ligand>
</feature>
<dbReference type="Pfam" id="PF13167">
    <property type="entry name" value="GTP-bdg_N"/>
    <property type="match status" value="1"/>
</dbReference>
<accession>A0A0J8J2E7</accession>
<dbReference type="PANTHER" id="PTHR10229">
    <property type="entry name" value="GTP-BINDING PROTEIN HFLX"/>
    <property type="match status" value="1"/>
</dbReference>
<proteinExistence type="inferred from homology"/>
<dbReference type="OrthoDB" id="9812272at2"/>
<dbReference type="RefSeq" id="WP_007473798.1">
    <property type="nucleotide sequence ID" value="NZ_KQ130619.1"/>
</dbReference>
<name>A0A0J8J2E7_9LIST</name>
<dbReference type="SUPFAM" id="SSF52540">
    <property type="entry name" value="P-loop containing nucleoside triphosphate hydrolases"/>
    <property type="match status" value="1"/>
</dbReference>
<keyword evidence="2 8" id="KW-0479">Metal-binding</keyword>
<feature type="binding site" evidence="8">
    <location>
        <position position="234"/>
    </location>
    <ligand>
        <name>Mg(2+)</name>
        <dbReference type="ChEBI" id="CHEBI:18420"/>
    </ligand>
</feature>
<feature type="binding site" evidence="8">
    <location>
        <position position="207"/>
    </location>
    <ligand>
        <name>Mg(2+)</name>
        <dbReference type="ChEBI" id="CHEBI:18420"/>
    </ligand>
</feature>
<evidence type="ECO:0000256" key="6">
    <source>
        <dbReference type="HAMAP-Rule" id="MF_00900"/>
    </source>
</evidence>
<feature type="domain" description="Hflx-type G" evidence="9">
    <location>
        <begin position="194"/>
        <end position="363"/>
    </location>
</feature>
<dbReference type="InterPro" id="IPR032305">
    <property type="entry name" value="GTP-bd_M"/>
</dbReference>
<keyword evidence="4 8" id="KW-0460">Magnesium</keyword>
<keyword evidence="1 6" id="KW-0963">Cytoplasm</keyword>
<evidence type="ECO:0000256" key="7">
    <source>
        <dbReference type="PIRSR" id="PIRSR006809-1"/>
    </source>
</evidence>
<dbReference type="PRINTS" id="PR00326">
    <property type="entry name" value="GTP1OBG"/>
</dbReference>
<dbReference type="GO" id="GO:0003924">
    <property type="term" value="F:GTPase activity"/>
    <property type="evidence" value="ECO:0007669"/>
    <property type="project" value="UniProtKB-UniRule"/>
</dbReference>
<dbReference type="Proteomes" id="UP000052258">
    <property type="component" value="Unassembled WGS sequence"/>
</dbReference>
<comment type="subcellular location">
    <subcellularLocation>
        <location evidence="6">Cytoplasm</location>
    </subcellularLocation>
    <text evidence="6">May associate with membranes.</text>
</comment>
<protein>
    <recommendedName>
        <fullName evidence="6">GTPase HflX</fullName>
    </recommendedName>
    <alternativeName>
        <fullName evidence="6">GTP-binding protein HflX</fullName>
    </alternativeName>
</protein>
<dbReference type="FunFam" id="3.40.50.300:FF:001198">
    <property type="entry name" value="GTPase HflX"/>
    <property type="match status" value="1"/>
</dbReference>
<dbReference type="EMBL" id="AZHO01000030">
    <property type="protein sequence ID" value="KMT58486.1"/>
    <property type="molecule type" value="Genomic_DNA"/>
</dbReference>
<dbReference type="NCBIfam" id="TIGR03156">
    <property type="entry name" value="GTP_HflX"/>
    <property type="match status" value="1"/>
</dbReference>
<dbReference type="InterPro" id="IPR016496">
    <property type="entry name" value="GTPase_HflX"/>
</dbReference>
<evidence type="ECO:0000256" key="3">
    <source>
        <dbReference type="ARBA" id="ARBA00022741"/>
    </source>
</evidence>
<keyword evidence="3 6" id="KW-0547">Nucleotide-binding</keyword>
<keyword evidence="5 6" id="KW-0342">GTP-binding</keyword>
<dbReference type="PANTHER" id="PTHR10229:SF4">
    <property type="entry name" value="GTPASE HFLX"/>
    <property type="match status" value="1"/>
</dbReference>
<comment type="function">
    <text evidence="6">GTPase that associates with the 50S ribosomal subunit and may have a role during protein synthesis or ribosome biogenesis.</text>
</comment>
<comment type="subunit">
    <text evidence="6">Monomer. Associates with the 50S ribosomal subunit.</text>
</comment>
<comment type="similarity">
    <text evidence="6">Belongs to the TRAFAC class OBG-HflX-like GTPase superfamily. HflX GTPase family.</text>
</comment>
<evidence type="ECO:0000256" key="8">
    <source>
        <dbReference type="PIRSR" id="PIRSR006809-2"/>
    </source>
</evidence>
<evidence type="ECO:0000256" key="1">
    <source>
        <dbReference type="ARBA" id="ARBA00022490"/>
    </source>
</evidence>
<dbReference type="GO" id="GO:0043022">
    <property type="term" value="F:ribosome binding"/>
    <property type="evidence" value="ECO:0007669"/>
    <property type="project" value="TreeGrafter"/>
</dbReference>
<dbReference type="AlphaFoldDB" id="A0A0J8J2E7"/>
<dbReference type="Pfam" id="PF16360">
    <property type="entry name" value="GTP-bdg_M"/>
    <property type="match status" value="1"/>
</dbReference>
<dbReference type="InterPro" id="IPR006073">
    <property type="entry name" value="GTP-bd"/>
</dbReference>
<dbReference type="CDD" id="cd01878">
    <property type="entry name" value="HflX"/>
    <property type="match status" value="1"/>
</dbReference>
<dbReference type="PROSITE" id="PS51705">
    <property type="entry name" value="G_HFLX"/>
    <property type="match status" value="1"/>
</dbReference>
<dbReference type="Gene3D" id="3.40.50.300">
    <property type="entry name" value="P-loop containing nucleotide triphosphate hydrolases"/>
    <property type="match status" value="1"/>
</dbReference>
<dbReference type="InterPro" id="IPR025121">
    <property type="entry name" value="GTPase_HflX_N"/>
</dbReference>
<dbReference type="PATRIC" id="fig|1430899.3.peg.2361"/>
<feature type="binding site" evidence="7">
    <location>
        <begin position="254"/>
        <end position="257"/>
    </location>
    <ligand>
        <name>GTP</name>
        <dbReference type="ChEBI" id="CHEBI:37565"/>
    </ligand>
</feature>
<dbReference type="PIRSF" id="PIRSF006809">
    <property type="entry name" value="GTP-binding_hflX_prd"/>
    <property type="match status" value="1"/>
</dbReference>
<keyword evidence="11" id="KW-1185">Reference proteome</keyword>
<reference evidence="10 11" key="1">
    <citation type="journal article" date="2015" name="Genome Biol. Evol.">
        <title>Comparative Genomics of Listeria Sensu Lato: Genus-Wide Differences in Evolutionary Dynamics and the Progressive Gain of Complex, Potentially Pathogenicity-Related Traits through Lateral Gene Transfer.</title>
        <authorList>
            <person name="Chiara M."/>
            <person name="Caruso M."/>
            <person name="D'Erchia A.M."/>
            <person name="Manzari C."/>
            <person name="Fraccalvieri R."/>
            <person name="Goffredo E."/>
            <person name="Latorre L."/>
            <person name="Miccolupo A."/>
            <person name="Padalino I."/>
            <person name="Santagada G."/>
            <person name="Chiocco D."/>
            <person name="Pesole G."/>
            <person name="Horner D.S."/>
            <person name="Parisi A."/>
        </authorList>
    </citation>
    <scope>NUCLEOTIDE SEQUENCE [LARGE SCALE GENOMIC DNA]</scope>
    <source>
        <strain evidence="10 11">1991</strain>
    </source>
</reference>
<evidence type="ECO:0000313" key="11">
    <source>
        <dbReference type="Proteomes" id="UP000052258"/>
    </source>
</evidence>
<evidence type="ECO:0000256" key="4">
    <source>
        <dbReference type="ARBA" id="ARBA00022842"/>
    </source>
</evidence>
<dbReference type="Gene3D" id="3.40.50.11060">
    <property type="entry name" value="GTPase HflX, N-terminal domain"/>
    <property type="match status" value="1"/>
</dbReference>
<dbReference type="InterPro" id="IPR042108">
    <property type="entry name" value="GTPase_HflX_N_sf"/>
</dbReference>
<feature type="binding site" evidence="7">
    <location>
        <begin position="320"/>
        <end position="323"/>
    </location>
    <ligand>
        <name>GTP</name>
        <dbReference type="ChEBI" id="CHEBI:37565"/>
    </ligand>
</feature>
<dbReference type="Gene3D" id="6.10.250.2860">
    <property type="match status" value="1"/>
</dbReference>
<gene>
    <name evidence="6" type="primary">hflX</name>
    <name evidence="10" type="ORF">X560_2312</name>
</gene>
<comment type="caution">
    <text evidence="10">The sequence shown here is derived from an EMBL/GenBank/DDBJ whole genome shotgun (WGS) entry which is preliminary data.</text>
</comment>
<dbReference type="Pfam" id="PF01926">
    <property type="entry name" value="MMR_HSR1"/>
    <property type="match status" value="1"/>
</dbReference>
<evidence type="ECO:0000256" key="5">
    <source>
        <dbReference type="ARBA" id="ARBA00023134"/>
    </source>
</evidence>
<dbReference type="GO" id="GO:0046872">
    <property type="term" value="F:metal ion binding"/>
    <property type="evidence" value="ECO:0007669"/>
    <property type="project" value="UniProtKB-KW"/>
</dbReference>
<dbReference type="GO" id="GO:0005737">
    <property type="term" value="C:cytoplasm"/>
    <property type="evidence" value="ECO:0007669"/>
    <property type="project" value="UniProtKB-SubCell"/>
</dbReference>